<dbReference type="Pfam" id="PF07099">
    <property type="entry name" value="DUF1361"/>
    <property type="match status" value="1"/>
</dbReference>
<keyword evidence="1" id="KW-0812">Transmembrane</keyword>
<proteinExistence type="predicted"/>
<dbReference type="Proteomes" id="UP000029518">
    <property type="component" value="Chromosome"/>
</dbReference>
<organism evidence="2 3">
    <name type="scientific">Paenibacillus borealis</name>
    <dbReference type="NCBI Taxonomy" id="160799"/>
    <lineage>
        <taxon>Bacteria</taxon>
        <taxon>Bacillati</taxon>
        <taxon>Bacillota</taxon>
        <taxon>Bacilli</taxon>
        <taxon>Bacillales</taxon>
        <taxon>Paenibacillaceae</taxon>
        <taxon>Paenibacillus</taxon>
    </lineage>
</organism>
<evidence type="ECO:0000313" key="2">
    <source>
        <dbReference type="EMBL" id="AIQ56039.1"/>
    </source>
</evidence>
<dbReference type="EMBL" id="CP009285">
    <property type="protein sequence ID" value="AIQ56039.1"/>
    <property type="molecule type" value="Genomic_DNA"/>
</dbReference>
<dbReference type="HOGENOM" id="CLU_081833_1_0_9"/>
<feature type="transmembrane region" description="Helical" evidence="1">
    <location>
        <begin position="63"/>
        <end position="82"/>
    </location>
</feature>
<keyword evidence="1" id="KW-0472">Membrane</keyword>
<feature type="transmembrane region" description="Helical" evidence="1">
    <location>
        <begin position="9"/>
        <end position="27"/>
    </location>
</feature>
<keyword evidence="1" id="KW-1133">Transmembrane helix</keyword>
<keyword evidence="3" id="KW-1185">Reference proteome</keyword>
<gene>
    <name evidence="2" type="ORF">PBOR_02980</name>
</gene>
<feature type="transmembrane region" description="Helical" evidence="1">
    <location>
        <begin position="146"/>
        <end position="168"/>
    </location>
</feature>
<evidence type="ECO:0000256" key="1">
    <source>
        <dbReference type="SAM" id="Phobius"/>
    </source>
</evidence>
<accession>A0A089MHI1</accession>
<evidence type="ECO:0000313" key="3">
    <source>
        <dbReference type="Proteomes" id="UP000029518"/>
    </source>
</evidence>
<feature type="transmembrane region" description="Helical" evidence="1">
    <location>
        <begin position="116"/>
        <end position="134"/>
    </location>
</feature>
<evidence type="ECO:0008006" key="4">
    <source>
        <dbReference type="Google" id="ProtNLM"/>
    </source>
</evidence>
<name>A0A089MHI1_PAEBO</name>
<feature type="transmembrane region" description="Helical" evidence="1">
    <location>
        <begin position="33"/>
        <end position="51"/>
    </location>
</feature>
<dbReference type="RefSeq" id="WP_042210364.1">
    <property type="nucleotide sequence ID" value="NZ_CP009285.1"/>
</dbReference>
<feature type="transmembrane region" description="Helical" evidence="1">
    <location>
        <begin position="195"/>
        <end position="216"/>
    </location>
</feature>
<reference evidence="2" key="1">
    <citation type="submission" date="2014-08" db="EMBL/GenBank/DDBJ databases">
        <title>Comparative genomics of the Paenibacillus odorifer group.</title>
        <authorList>
            <person name="den Bakker H.C."/>
            <person name="Tsai Y.-C.Y.-C."/>
            <person name="Martin N."/>
            <person name="Korlach J."/>
            <person name="Wiedmann M."/>
        </authorList>
    </citation>
    <scope>NUCLEOTIDE SEQUENCE [LARGE SCALE GENOMIC DNA]</scope>
    <source>
        <strain evidence="2">DSM 13188</strain>
    </source>
</reference>
<sequence length="235" mass="27219">MKELNYSKVFILLAGMTAATLAVYRVVSLQTDTFYAFLLWNLFLAWVPFFFSMAAHELDKRKIGGLLILPLGIAWLLFFPNAPYIMTDLVHLTIRKSKYIVDGTIQNRYWYDLTTLLLFTWSGWLTGFFSLYQFQHVIYRKSNRVLSWVFVLFACVMGGYGVLLGRVYRLNSWDVLTDRHQLYQLVLDSLNRQSVFFSLFVAFVLLVIYATLYCLLNGLASGNGSRRAYSKGGRR</sequence>
<dbReference type="AlphaFoldDB" id="A0A089MHI1"/>
<dbReference type="KEGG" id="pbd:PBOR_02980"/>
<dbReference type="OrthoDB" id="4540541at2"/>
<dbReference type="InterPro" id="IPR009793">
    <property type="entry name" value="DUF1361"/>
</dbReference>
<protein>
    <recommendedName>
        <fullName evidence="4">DUF1361 domain-containing protein</fullName>
    </recommendedName>
</protein>